<dbReference type="PANTHER" id="PTHR12692">
    <property type="entry name" value="DOLICHYL-DIPHOSPHOOLIGOSACCHARIDE--PROTEIN GLYCOSYLTRANSFERASE-RELATED"/>
    <property type="match status" value="1"/>
</dbReference>
<name>A0AA48L1G5_9TREE</name>
<evidence type="ECO:0000256" key="8">
    <source>
        <dbReference type="ARBA" id="ARBA00023136"/>
    </source>
</evidence>
<dbReference type="GeneID" id="85492753"/>
<keyword evidence="8 9" id="KW-0472">Membrane</keyword>
<evidence type="ECO:0000256" key="10">
    <source>
        <dbReference type="SAM" id="SignalP"/>
    </source>
</evidence>
<dbReference type="AlphaFoldDB" id="A0AA48L1G5"/>
<comment type="similarity">
    <text evidence="3">Belongs to the OST3/OST6 family.</text>
</comment>
<evidence type="ECO:0000256" key="2">
    <source>
        <dbReference type="ARBA" id="ARBA00004477"/>
    </source>
</evidence>
<dbReference type="EMBL" id="AP028213">
    <property type="protein sequence ID" value="BEI88882.1"/>
    <property type="molecule type" value="Genomic_DNA"/>
</dbReference>
<evidence type="ECO:0000256" key="4">
    <source>
        <dbReference type="ARBA" id="ARBA00022692"/>
    </source>
</evidence>
<feature type="transmembrane region" description="Helical" evidence="9">
    <location>
        <begin position="200"/>
        <end position="219"/>
    </location>
</feature>
<dbReference type="GO" id="GO:0008250">
    <property type="term" value="C:oligosaccharyltransferase complex"/>
    <property type="evidence" value="ECO:0007669"/>
    <property type="project" value="TreeGrafter"/>
</dbReference>
<evidence type="ECO:0000256" key="3">
    <source>
        <dbReference type="ARBA" id="ARBA00009561"/>
    </source>
</evidence>
<feature type="transmembrane region" description="Helical" evidence="9">
    <location>
        <begin position="253"/>
        <end position="274"/>
    </location>
</feature>
<feature type="transmembrane region" description="Helical" evidence="9">
    <location>
        <begin position="286"/>
        <end position="303"/>
    </location>
</feature>
<evidence type="ECO:0000256" key="7">
    <source>
        <dbReference type="ARBA" id="ARBA00022989"/>
    </source>
</evidence>
<reference evidence="11" key="1">
    <citation type="journal article" date="2023" name="BMC Genomics">
        <title>Chromosome-level genome assemblies of Cutaneotrichosporon spp. (Trichosporonales, Basidiomycota) reveal imbalanced evolution between nucleotide sequences and chromosome synteny.</title>
        <authorList>
            <person name="Kobayashi Y."/>
            <person name="Kayamori A."/>
            <person name="Aoki K."/>
            <person name="Shiwa Y."/>
            <person name="Matsutani M."/>
            <person name="Fujita N."/>
            <person name="Sugita T."/>
            <person name="Iwasaki W."/>
            <person name="Tanaka N."/>
            <person name="Takashima M."/>
        </authorList>
    </citation>
    <scope>NUCLEOTIDE SEQUENCE</scope>
    <source>
        <strain evidence="11">HIS019</strain>
    </source>
</reference>
<evidence type="ECO:0000256" key="1">
    <source>
        <dbReference type="ARBA" id="ARBA00002791"/>
    </source>
</evidence>
<dbReference type="Pfam" id="PF04756">
    <property type="entry name" value="OST3_OST6"/>
    <property type="match status" value="1"/>
</dbReference>
<keyword evidence="4 9" id="KW-0812">Transmembrane</keyword>
<evidence type="ECO:0000256" key="9">
    <source>
        <dbReference type="SAM" id="Phobius"/>
    </source>
</evidence>
<evidence type="ECO:0000256" key="6">
    <source>
        <dbReference type="ARBA" id="ARBA00022824"/>
    </source>
</evidence>
<keyword evidence="5 10" id="KW-0732">Signal</keyword>
<proteinExistence type="inferred from homology"/>
<evidence type="ECO:0000313" key="11">
    <source>
        <dbReference type="EMBL" id="BEI88882.1"/>
    </source>
</evidence>
<keyword evidence="6" id="KW-0256">Endoplasmic reticulum</keyword>
<evidence type="ECO:0008006" key="13">
    <source>
        <dbReference type="Google" id="ProtNLM"/>
    </source>
</evidence>
<dbReference type="GO" id="GO:0018279">
    <property type="term" value="P:protein N-linked glycosylation via asparagine"/>
    <property type="evidence" value="ECO:0007669"/>
    <property type="project" value="TreeGrafter"/>
</dbReference>
<protein>
    <recommendedName>
        <fullName evidence="13">Dolichyl-diphosphooligosaccharide-protein glycotransferase</fullName>
    </recommendedName>
</protein>
<dbReference type="Proteomes" id="UP001233271">
    <property type="component" value="Chromosome 2"/>
</dbReference>
<dbReference type="PANTHER" id="PTHR12692:SF0">
    <property type="entry name" value="GH11935P"/>
    <property type="match status" value="1"/>
</dbReference>
<accession>A0AA48L1G5</accession>
<organism evidence="11 12">
    <name type="scientific">Cutaneotrichosporon cavernicola</name>
    <dbReference type="NCBI Taxonomy" id="279322"/>
    <lineage>
        <taxon>Eukaryota</taxon>
        <taxon>Fungi</taxon>
        <taxon>Dikarya</taxon>
        <taxon>Basidiomycota</taxon>
        <taxon>Agaricomycotina</taxon>
        <taxon>Tremellomycetes</taxon>
        <taxon>Trichosporonales</taxon>
        <taxon>Trichosporonaceae</taxon>
        <taxon>Cutaneotrichosporon</taxon>
    </lineage>
</organism>
<dbReference type="KEGG" id="ccac:CcaHIS019_0202440"/>
<comment type="subcellular location">
    <subcellularLocation>
        <location evidence="2">Endoplasmic reticulum membrane</location>
        <topology evidence="2">Multi-pass membrane protein</topology>
    </subcellularLocation>
</comment>
<dbReference type="InterPro" id="IPR036249">
    <property type="entry name" value="Thioredoxin-like_sf"/>
</dbReference>
<keyword evidence="7 9" id="KW-1133">Transmembrane helix</keyword>
<comment type="function">
    <text evidence="1">Subunit of the oligosaccharyl transferase (OST) complex that catalyzes the initial transfer of a defined glycan (Glc(3)Man(9)GlcNAc(2) in eukaryotes) from the lipid carrier dolichol-pyrophosphate to an asparagine residue within an Asn-X-Ser/Thr consensus motif in nascent polypeptide chains, the first step in protein N-glycosylation. N-glycosylation occurs cotranslationally and the complex associates with the Sec61 complex at the channel-forming translocon complex that mediates protein translocation across the endoplasmic reticulum (ER). All subunits are required for a maximal enzyme activity.</text>
</comment>
<keyword evidence="12" id="KW-1185">Reference proteome</keyword>
<dbReference type="RefSeq" id="XP_060454148.1">
    <property type="nucleotide sequence ID" value="XM_060597235.1"/>
</dbReference>
<feature type="transmembrane region" description="Helical" evidence="9">
    <location>
        <begin position="169"/>
        <end position="188"/>
    </location>
</feature>
<dbReference type="Gene3D" id="3.40.30.10">
    <property type="entry name" value="Glutaredoxin"/>
    <property type="match status" value="1"/>
</dbReference>
<dbReference type="InterPro" id="IPR021149">
    <property type="entry name" value="OligosaccharylTrfase_OST3/OST6"/>
</dbReference>
<evidence type="ECO:0000313" key="12">
    <source>
        <dbReference type="Proteomes" id="UP001233271"/>
    </source>
</evidence>
<gene>
    <name evidence="11" type="primary">OST3</name>
    <name evidence="11" type="ORF">CcaverHIS019_0202440</name>
</gene>
<feature type="chain" id="PRO_5041412263" description="Dolichyl-diphosphooligosaccharide-protein glycotransferase" evidence="10">
    <location>
        <begin position="17"/>
        <end position="315"/>
    </location>
</feature>
<feature type="signal peptide" evidence="10">
    <location>
        <begin position="1"/>
        <end position="16"/>
    </location>
</feature>
<evidence type="ECO:0000256" key="5">
    <source>
        <dbReference type="ARBA" id="ARBA00022729"/>
    </source>
</evidence>
<dbReference type="SUPFAM" id="SSF52833">
    <property type="entry name" value="Thioredoxin-like"/>
    <property type="match status" value="1"/>
</dbReference>
<sequence length="315" mass="34443">MRLTLLSLLALPLTLATDWAAASASAPDGVLQLNTETFNELTAPDREWGATIVLTAMPAGFKCAPCHDFDPIFRTVARSWRRKSKDVRDKHFFAELDFSAGQDVFQRLGLTSAPTVYYYPPAAGERKAAKTAAVNFDLNRAGLSIPPLHAWVKSTTPESFDIYIKKSPIPFLIAPLVVATILYAAYSARAILLPIMTSRIIWGVGTTMLCITFTSGYMWNKIKNAPYVQSGAGGRISWVAGGYQNQLGLESQVVGALYGVLALTIVVLSVFIPAQSSPTKQRVGTYLWLALLVVLFSLLIRLFKLKNGGYPFGLF</sequence>